<dbReference type="Proteomes" id="UP000053599">
    <property type="component" value="Unassembled WGS sequence"/>
</dbReference>
<evidence type="ECO:0000256" key="1">
    <source>
        <dbReference type="SAM" id="Phobius"/>
    </source>
</evidence>
<keyword evidence="1" id="KW-0472">Membrane</keyword>
<dbReference type="AlphaFoldDB" id="A0A0D1YEB0"/>
<sequence length="209" mass="23065">MGFKMLNLRQRVAYVPWQTSLTIRPIEQLLNAPAELQKDLARAWKDGKLAELSFVGLAGALISGVYASAFSWYNIPPQPWTLKSSWYSGLLFALVSICIATQQSVALHRLASNEDGLLRLCTVLSYKQAGRLQPRYLQIFIWQASVMLLNISIFLFLLGLVILVYQEVVSGSEVKLTAVVFTIAGVFGSAIYLTSTIALYWAIGGSEVG</sequence>
<protein>
    <submittedName>
        <fullName evidence="2">Uncharacterized protein</fullName>
    </submittedName>
</protein>
<dbReference type="STRING" id="1016849.A0A0D1YEB0"/>
<evidence type="ECO:0000313" key="3">
    <source>
        <dbReference type="Proteomes" id="UP000053599"/>
    </source>
</evidence>
<feature type="transmembrane region" description="Helical" evidence="1">
    <location>
        <begin position="85"/>
        <end position="101"/>
    </location>
</feature>
<proteinExistence type="predicted"/>
<feature type="transmembrane region" description="Helical" evidence="1">
    <location>
        <begin position="140"/>
        <end position="165"/>
    </location>
</feature>
<accession>A0A0D1YEB0</accession>
<reference evidence="2 3" key="1">
    <citation type="submission" date="2015-01" db="EMBL/GenBank/DDBJ databases">
        <title>The Genome Sequence of Exophiala sideris CBS121828.</title>
        <authorList>
            <consortium name="The Broad Institute Genomics Platform"/>
            <person name="Cuomo C."/>
            <person name="de Hoog S."/>
            <person name="Gorbushina A."/>
            <person name="Stielow B."/>
            <person name="Teixiera M."/>
            <person name="Abouelleil A."/>
            <person name="Chapman S.B."/>
            <person name="Priest M."/>
            <person name="Young S.K."/>
            <person name="Wortman J."/>
            <person name="Nusbaum C."/>
            <person name="Birren B."/>
        </authorList>
    </citation>
    <scope>NUCLEOTIDE SEQUENCE [LARGE SCALE GENOMIC DNA]</scope>
    <source>
        <strain evidence="2 3">CBS 121828</strain>
    </source>
</reference>
<keyword evidence="1" id="KW-0812">Transmembrane</keyword>
<feature type="transmembrane region" description="Helical" evidence="1">
    <location>
        <begin position="52"/>
        <end position="73"/>
    </location>
</feature>
<gene>
    <name evidence="2" type="ORF">PV11_06694</name>
</gene>
<organism evidence="2 3">
    <name type="scientific">Exophiala sideris</name>
    <dbReference type="NCBI Taxonomy" id="1016849"/>
    <lineage>
        <taxon>Eukaryota</taxon>
        <taxon>Fungi</taxon>
        <taxon>Dikarya</taxon>
        <taxon>Ascomycota</taxon>
        <taxon>Pezizomycotina</taxon>
        <taxon>Eurotiomycetes</taxon>
        <taxon>Chaetothyriomycetidae</taxon>
        <taxon>Chaetothyriales</taxon>
        <taxon>Herpotrichiellaceae</taxon>
        <taxon>Exophiala</taxon>
    </lineage>
</organism>
<name>A0A0D1YEB0_9EURO</name>
<feature type="transmembrane region" description="Helical" evidence="1">
    <location>
        <begin position="177"/>
        <end position="203"/>
    </location>
</feature>
<dbReference type="HOGENOM" id="CLU_099166_1_0_1"/>
<keyword evidence="1" id="KW-1133">Transmembrane helix</keyword>
<evidence type="ECO:0000313" key="2">
    <source>
        <dbReference type="EMBL" id="KIV79109.1"/>
    </source>
</evidence>
<dbReference type="OrthoDB" id="3562566at2759"/>
<dbReference type="EMBL" id="KN846953">
    <property type="protein sequence ID" value="KIV79109.1"/>
    <property type="molecule type" value="Genomic_DNA"/>
</dbReference>